<dbReference type="InterPro" id="IPR001581">
    <property type="entry name" value="Leukemia_IF/oncostatin"/>
</dbReference>
<dbReference type="GO" id="GO:0030154">
    <property type="term" value="P:cell differentiation"/>
    <property type="evidence" value="ECO:0007669"/>
    <property type="project" value="UniProtKB-KW"/>
</dbReference>
<evidence type="ECO:0000313" key="14">
    <source>
        <dbReference type="Ensembl" id="ENSELUP00000022552.1"/>
    </source>
</evidence>
<keyword evidence="6" id="KW-0963">Cytoplasm</keyword>
<dbReference type="GO" id="GO:0008083">
    <property type="term" value="F:growth factor activity"/>
    <property type="evidence" value="ECO:0007669"/>
    <property type="project" value="UniProtKB-KW"/>
</dbReference>
<evidence type="ECO:0000256" key="11">
    <source>
        <dbReference type="ARBA" id="ARBA00023030"/>
    </source>
</evidence>
<proteinExistence type="inferred from homology"/>
<evidence type="ECO:0000256" key="12">
    <source>
        <dbReference type="ARBA" id="ARBA00025427"/>
    </source>
</evidence>
<evidence type="ECO:0000256" key="2">
    <source>
        <dbReference type="ARBA" id="ARBA00004613"/>
    </source>
</evidence>
<comment type="subcellular location">
    <subcellularLocation>
        <location evidence="1">Cytoplasm</location>
    </subcellularLocation>
    <subcellularLocation>
        <location evidence="2">Secreted</location>
    </subcellularLocation>
</comment>
<reference evidence="15" key="1">
    <citation type="journal article" date="2014" name="PLoS ONE">
        <title>The genome and linkage map of the northern pike (Esox lucius): conserved synteny revealed between the salmonid sister group and the Neoteleostei.</title>
        <authorList>
            <person name="Rondeau E.B."/>
            <person name="Minkley D.R."/>
            <person name="Leong J.S."/>
            <person name="Messmer A.M."/>
            <person name="Jantzen J.R."/>
            <person name="von Schalburg K.R."/>
            <person name="Lemon C."/>
            <person name="Bird N.H."/>
            <person name="Koop B.F."/>
        </authorList>
    </citation>
    <scope>NUCLEOTIDE SEQUENCE</scope>
</reference>
<evidence type="ECO:0000256" key="4">
    <source>
        <dbReference type="ARBA" id="ARBA00015150"/>
    </source>
</evidence>
<comment type="function">
    <text evidence="12">CNTF is a survival factor for various neuronal cell types. Seems to prevent the degeneration of motor axons after axotomy.</text>
</comment>
<dbReference type="CTD" id="555717"/>
<evidence type="ECO:0000256" key="1">
    <source>
        <dbReference type="ARBA" id="ARBA00004496"/>
    </source>
</evidence>
<dbReference type="PANTHER" id="PTHR15196">
    <property type="entry name" value="CILIARY NEUROTROPHIC FACTOR"/>
    <property type="match status" value="1"/>
</dbReference>
<keyword evidence="7" id="KW-0202">Cytokine</keyword>
<reference evidence="14" key="3">
    <citation type="submission" date="2025-08" db="UniProtKB">
        <authorList>
            <consortium name="Ensembl"/>
        </authorList>
    </citation>
    <scope>IDENTIFICATION</scope>
</reference>
<dbReference type="Proteomes" id="UP000265140">
    <property type="component" value="Chromosome 14"/>
</dbReference>
<dbReference type="SUPFAM" id="SSF47266">
    <property type="entry name" value="4-helical cytokines"/>
    <property type="match status" value="1"/>
</dbReference>
<comment type="similarity">
    <text evidence="3">Belongs to the CNTF family.</text>
</comment>
<evidence type="ECO:0000256" key="7">
    <source>
        <dbReference type="ARBA" id="ARBA00022514"/>
    </source>
</evidence>
<evidence type="ECO:0000256" key="10">
    <source>
        <dbReference type="ARBA" id="ARBA00022902"/>
    </source>
</evidence>
<dbReference type="InterPro" id="IPR000151">
    <property type="entry name" value="Ciliary_neurotrophic_fac_CNTF"/>
</dbReference>
<dbReference type="GO" id="GO:0043524">
    <property type="term" value="P:negative regulation of neuron apoptotic process"/>
    <property type="evidence" value="ECO:0007669"/>
    <property type="project" value="InterPro"/>
</dbReference>
<feature type="signal peptide" evidence="13">
    <location>
        <begin position="1"/>
        <end position="37"/>
    </location>
</feature>
<keyword evidence="11" id="KW-0339">Growth factor</keyword>
<keyword evidence="5" id="KW-0217">Developmental protein</keyword>
<feature type="chain" id="PRO_5018279887" description="Ciliary neurotrophic factor" evidence="13">
    <location>
        <begin position="38"/>
        <end position="227"/>
    </location>
</feature>
<keyword evidence="9" id="KW-0221">Differentiation</keyword>
<dbReference type="OMA" id="RNQQCGN"/>
<organism evidence="14 15">
    <name type="scientific">Esox lucius</name>
    <name type="common">Northern pike</name>
    <dbReference type="NCBI Taxonomy" id="8010"/>
    <lineage>
        <taxon>Eukaryota</taxon>
        <taxon>Metazoa</taxon>
        <taxon>Chordata</taxon>
        <taxon>Craniata</taxon>
        <taxon>Vertebrata</taxon>
        <taxon>Euteleostomi</taxon>
        <taxon>Actinopterygii</taxon>
        <taxon>Neopterygii</taxon>
        <taxon>Teleostei</taxon>
        <taxon>Protacanthopterygii</taxon>
        <taxon>Esociformes</taxon>
        <taxon>Esocidae</taxon>
        <taxon>Esox</taxon>
    </lineage>
</organism>
<keyword evidence="10" id="KW-0524">Neurogenesis</keyword>
<dbReference type="GO" id="GO:0005615">
    <property type="term" value="C:extracellular space"/>
    <property type="evidence" value="ECO:0007669"/>
    <property type="project" value="UniProtKB-KW"/>
</dbReference>
<evidence type="ECO:0000256" key="5">
    <source>
        <dbReference type="ARBA" id="ARBA00022473"/>
    </source>
</evidence>
<evidence type="ECO:0000256" key="9">
    <source>
        <dbReference type="ARBA" id="ARBA00022782"/>
    </source>
</evidence>
<dbReference type="InParanoid" id="A0A3P8Z2X9"/>
<evidence type="ECO:0000256" key="13">
    <source>
        <dbReference type="SAM" id="SignalP"/>
    </source>
</evidence>
<dbReference type="KEGG" id="els:105014914"/>
<dbReference type="Pfam" id="PF01291">
    <property type="entry name" value="LIF_OSM"/>
    <property type="match status" value="1"/>
</dbReference>
<dbReference type="OrthoDB" id="9943465at2759"/>
<dbReference type="GeneID" id="105014914"/>
<dbReference type="GO" id="GO:0005737">
    <property type="term" value="C:cytoplasm"/>
    <property type="evidence" value="ECO:0007669"/>
    <property type="project" value="UniProtKB-SubCell"/>
</dbReference>
<dbReference type="STRING" id="8010.ENSELUP00000022552"/>
<keyword evidence="15" id="KW-1185">Reference proteome</keyword>
<reference evidence="14" key="2">
    <citation type="submission" date="2020-02" db="EMBL/GenBank/DDBJ databases">
        <title>Esox lucius (northern pike) genome, fEsoLuc1, primary haplotype.</title>
        <authorList>
            <person name="Myers G."/>
            <person name="Karagic N."/>
            <person name="Meyer A."/>
            <person name="Pippel M."/>
            <person name="Reichard M."/>
            <person name="Winkler S."/>
            <person name="Tracey A."/>
            <person name="Sims Y."/>
            <person name="Howe K."/>
            <person name="Rhie A."/>
            <person name="Formenti G."/>
            <person name="Durbin R."/>
            <person name="Fedrigo O."/>
            <person name="Jarvis E.D."/>
        </authorList>
    </citation>
    <scope>NUCLEOTIDE SEQUENCE [LARGE SCALE GENOMIC DNA]</scope>
</reference>
<dbReference type="RefSeq" id="XP_010875929.1">
    <property type="nucleotide sequence ID" value="XM_010877627.4"/>
</dbReference>
<dbReference type="GO" id="GO:0005127">
    <property type="term" value="F:ciliary neurotrophic factor receptor binding"/>
    <property type="evidence" value="ECO:0007669"/>
    <property type="project" value="InterPro"/>
</dbReference>
<dbReference type="InterPro" id="IPR009079">
    <property type="entry name" value="4_helix_cytokine-like_core"/>
</dbReference>
<protein>
    <recommendedName>
        <fullName evidence="4">Ciliary neurotrophic factor</fullName>
    </recommendedName>
</protein>
<keyword evidence="13" id="KW-0732">Signal</keyword>
<dbReference type="Bgee" id="ENSELUG00000021500">
    <property type="expression patterns" value="Expressed in head kidney and 10 other cell types or tissues"/>
</dbReference>
<accession>A0A3P8Z2X9</accession>
<dbReference type="PANTHER" id="PTHR15196:SF0">
    <property type="entry name" value="CILIARY NEUROTROPHIC FACTOR"/>
    <property type="match status" value="1"/>
</dbReference>
<sequence length="227" mass="25112">MSGHVKIMYPQVSISPTARTWLSLMLVVAIHPSDAGAACGNTPCGPSLQRSLKLTRLMHKESGDLLKTYKASQGDQSDLFCQKSSNIVPDPIISGLDPSERILSIYSHCKTFLPHLTRVTEQQTDLQPPSSPLLNQLLTAQNRISGLGNQINCLYQTLFPNLPIPPEPVDGPMSVPPPQNVFQQKIYGCVVLKRFKEFLANSARELKTIKDQMCSRRKTFGHANALF</sequence>
<dbReference type="GO" id="GO:0007399">
    <property type="term" value="P:nervous system development"/>
    <property type="evidence" value="ECO:0007669"/>
    <property type="project" value="UniProtKB-KW"/>
</dbReference>
<evidence type="ECO:0000256" key="6">
    <source>
        <dbReference type="ARBA" id="ARBA00022490"/>
    </source>
</evidence>
<reference evidence="14" key="4">
    <citation type="submission" date="2025-09" db="UniProtKB">
        <authorList>
            <consortium name="Ensembl"/>
        </authorList>
    </citation>
    <scope>IDENTIFICATION</scope>
</reference>
<keyword evidence="8" id="KW-0964">Secreted</keyword>
<dbReference type="GO" id="GO:0070120">
    <property type="term" value="P:ciliary neurotrophic factor-mediated signaling pathway"/>
    <property type="evidence" value="ECO:0007669"/>
    <property type="project" value="InterPro"/>
</dbReference>
<dbReference type="AlphaFoldDB" id="A0A3P8Z2X9"/>
<dbReference type="Ensembl" id="ENSELUT00000042316.3">
    <property type="protein sequence ID" value="ENSELUP00000022552.1"/>
    <property type="gene ID" value="ENSELUG00000021500.3"/>
</dbReference>
<dbReference type="GeneTree" id="ENSGT00420000029890"/>
<evidence type="ECO:0000256" key="8">
    <source>
        <dbReference type="ARBA" id="ARBA00022525"/>
    </source>
</evidence>
<name>A0A3P8Z2X9_ESOLU</name>
<dbReference type="Gene3D" id="1.20.1250.10">
    <property type="match status" value="1"/>
</dbReference>
<dbReference type="GO" id="GO:0006955">
    <property type="term" value="P:immune response"/>
    <property type="evidence" value="ECO:0007669"/>
    <property type="project" value="InterPro"/>
</dbReference>
<evidence type="ECO:0000256" key="3">
    <source>
        <dbReference type="ARBA" id="ARBA00007988"/>
    </source>
</evidence>
<dbReference type="GO" id="GO:0005125">
    <property type="term" value="F:cytokine activity"/>
    <property type="evidence" value="ECO:0007669"/>
    <property type="project" value="UniProtKB-KW"/>
</dbReference>
<evidence type="ECO:0000313" key="15">
    <source>
        <dbReference type="Proteomes" id="UP000265140"/>
    </source>
</evidence>